<dbReference type="EMBL" id="CP144531">
    <property type="protein sequence ID" value="WWC59329.1"/>
    <property type="molecule type" value="Genomic_DNA"/>
</dbReference>
<dbReference type="Proteomes" id="UP000078595">
    <property type="component" value="Chromosome 2"/>
</dbReference>
<reference evidence="7" key="2">
    <citation type="submission" date="2024-02" db="EMBL/GenBank/DDBJ databases">
        <title>Comparative genomics of Cryptococcus and Kwoniella reveals pathogenesis evolution and contrasting modes of karyotype evolution via chromosome fusion or intercentromeric recombination.</title>
        <authorList>
            <person name="Coelho M.A."/>
            <person name="David-Palma M."/>
            <person name="Shea T."/>
            <person name="Bowers K."/>
            <person name="McGinley-Smith S."/>
            <person name="Mohammad A.W."/>
            <person name="Gnirke A."/>
            <person name="Yurkov A.M."/>
            <person name="Nowrousian M."/>
            <person name="Sun S."/>
            <person name="Cuomo C.A."/>
            <person name="Heitman J."/>
        </authorList>
    </citation>
    <scope>NUCLEOTIDE SEQUENCE</scope>
    <source>
        <strain evidence="7">CBS 10117</strain>
    </source>
</reference>
<evidence type="ECO:0000313" key="7">
    <source>
        <dbReference type="EMBL" id="WWC59329.1"/>
    </source>
</evidence>
<evidence type="ECO:0000256" key="3">
    <source>
        <dbReference type="ARBA" id="ARBA00022840"/>
    </source>
</evidence>
<dbReference type="RefSeq" id="XP_018265612.2">
    <property type="nucleotide sequence ID" value="XM_018405331.2"/>
</dbReference>
<accession>A0AAJ8MEZ9</accession>
<keyword evidence="3 4" id="KW-0067">ATP-binding</keyword>
<keyword evidence="4" id="KW-0347">Helicase</keyword>
<dbReference type="AlphaFoldDB" id="A0AAJ8MEZ9"/>
<organism evidence="7 8">
    <name type="scientific">Kwoniella dejecticola CBS 10117</name>
    <dbReference type="NCBI Taxonomy" id="1296121"/>
    <lineage>
        <taxon>Eukaryota</taxon>
        <taxon>Fungi</taxon>
        <taxon>Dikarya</taxon>
        <taxon>Basidiomycota</taxon>
        <taxon>Agaricomycotina</taxon>
        <taxon>Tremellomycetes</taxon>
        <taxon>Tremellales</taxon>
        <taxon>Cryptococcaceae</taxon>
        <taxon>Kwoniella</taxon>
    </lineage>
</organism>
<dbReference type="SUPFAM" id="SSF52540">
    <property type="entry name" value="P-loop containing nucleoside triphosphate hydrolases"/>
    <property type="match status" value="1"/>
</dbReference>
<evidence type="ECO:0000256" key="5">
    <source>
        <dbReference type="SAM" id="MobiDB-lite"/>
    </source>
</evidence>
<sequence length="728" mass="79941">MSCRLCLGGFGSLVDRPTSSKVGARLFSRYLSTTSNIVRPMPVQFQPAARYIASASSAAKQLRKLAKAPTVRSRRCLSSATRAFPDVSTWTDSGIARPLAEALLTAYPHIVRPTQAQKLFLLAVGAGKEVYLKDDMGRGKTLALALSASNIALKSKTQGGPRVMILVPTPYLAHQIHSHLMKLSPSSSLSGEFANPSFTLLAPILPGRDSSPTIRDVPDTPIIISTPKDLLAYDHSNLNSLKHIFLDEPDTMIGSIPSRHSTPNMLAHHTLFKHPPPIIRVLNNLLNIRPASDGEGSLDYSRRRDDINTIWISSSLNKDFKRLVKTRGWIKRSNSHLVDLDFTQGASDKLKAIRTHLLNALEMKISAQSEYADSQTADTSMPSKHRKPEHYALLVDPQNGSISTLDPSEPSTYIPPNRKTGQDDAENREIRQVSENEKRGVPVEMLEALSIIHLSSPPPQGKYALVLPPEGISLNALSEELSELGLSSSILQPELIHLESDSIFLAEIQSGSDPEDGQGELPILIARRSSITGLHLRDLHTIYLLDGLDFQGLTKNKRQAGGVKDRMKFYELVTGRLGRLGTSDDDSTAKPTTAENKPTPDASHMKQRQRQRQRVISLVMDGTEDEKRLKEMFGHVVEGGQQWNLKAWDVEGMNRLLEEQMGISEEVSELNAEEDGDGNGNGIRSQSFGGDGVPEAKFGDEVQHRGSDQAAKGFKTARLESAGLKEEQ</sequence>
<dbReference type="Gene3D" id="3.40.50.300">
    <property type="entry name" value="P-loop containing nucleotide triphosphate hydrolases"/>
    <property type="match status" value="1"/>
</dbReference>
<comment type="similarity">
    <text evidence="4">Belongs to the DEAD box helicase family.</text>
</comment>
<feature type="region of interest" description="Disordered" evidence="5">
    <location>
        <begin position="671"/>
        <end position="728"/>
    </location>
</feature>
<feature type="compositionally biased region" description="Polar residues" evidence="5">
    <location>
        <begin position="398"/>
        <end position="411"/>
    </location>
</feature>
<dbReference type="GO" id="GO:0016787">
    <property type="term" value="F:hydrolase activity"/>
    <property type="evidence" value="ECO:0007669"/>
    <property type="project" value="UniProtKB-KW"/>
</dbReference>
<dbReference type="InterPro" id="IPR011545">
    <property type="entry name" value="DEAD/DEAH_box_helicase_dom"/>
</dbReference>
<evidence type="ECO:0000313" key="8">
    <source>
        <dbReference type="Proteomes" id="UP000078595"/>
    </source>
</evidence>
<feature type="compositionally biased region" description="Basic and acidic residues" evidence="5">
    <location>
        <begin position="420"/>
        <end position="432"/>
    </location>
</feature>
<dbReference type="SMART" id="SM00487">
    <property type="entry name" value="DEXDc"/>
    <property type="match status" value="1"/>
</dbReference>
<comment type="function">
    <text evidence="4">RNA helicase.</text>
</comment>
<reference evidence="7" key="1">
    <citation type="submission" date="2013-07" db="EMBL/GenBank/DDBJ databases">
        <authorList>
            <consortium name="The Broad Institute Genome Sequencing Platform"/>
            <person name="Cuomo C."/>
            <person name="Litvintseva A."/>
            <person name="Chen Y."/>
            <person name="Heitman J."/>
            <person name="Sun S."/>
            <person name="Springer D."/>
            <person name="Dromer F."/>
            <person name="Young S.K."/>
            <person name="Zeng Q."/>
            <person name="Gargeya S."/>
            <person name="Fitzgerald M."/>
            <person name="Abouelleil A."/>
            <person name="Alvarado L."/>
            <person name="Berlin A.M."/>
            <person name="Chapman S.B."/>
            <person name="Dewar J."/>
            <person name="Goldberg J."/>
            <person name="Griggs A."/>
            <person name="Gujja S."/>
            <person name="Hansen M."/>
            <person name="Howarth C."/>
            <person name="Imamovic A."/>
            <person name="Larimer J."/>
            <person name="McCowan C."/>
            <person name="Murphy C."/>
            <person name="Pearson M."/>
            <person name="Priest M."/>
            <person name="Roberts A."/>
            <person name="Saif S."/>
            <person name="Shea T."/>
            <person name="Sykes S."/>
            <person name="Wortman J."/>
            <person name="Nusbaum C."/>
            <person name="Birren B."/>
        </authorList>
    </citation>
    <scope>NUCLEOTIDE SEQUENCE</scope>
    <source>
        <strain evidence="7">CBS 10117</strain>
    </source>
</reference>
<keyword evidence="1 4" id="KW-0547">Nucleotide-binding</keyword>
<feature type="domain" description="Helicase ATP-binding" evidence="6">
    <location>
        <begin position="121"/>
        <end position="289"/>
    </location>
</feature>
<evidence type="ECO:0000259" key="6">
    <source>
        <dbReference type="PROSITE" id="PS51192"/>
    </source>
</evidence>
<keyword evidence="8" id="KW-1185">Reference proteome</keyword>
<dbReference type="PROSITE" id="PS51192">
    <property type="entry name" value="HELICASE_ATP_BIND_1"/>
    <property type="match status" value="1"/>
</dbReference>
<dbReference type="InterPro" id="IPR014001">
    <property type="entry name" value="Helicase_ATP-bd"/>
</dbReference>
<dbReference type="GO" id="GO:0003723">
    <property type="term" value="F:RNA binding"/>
    <property type="evidence" value="ECO:0007669"/>
    <property type="project" value="UniProtKB-UniRule"/>
</dbReference>
<keyword evidence="2 4" id="KW-0378">Hydrolase</keyword>
<comment type="domain">
    <text evidence="4">The Q motif is unique to and characteristic of the DEAD box family of RNA helicases and controls ATP binding and hydrolysis.</text>
</comment>
<dbReference type="GO" id="GO:0005524">
    <property type="term" value="F:ATP binding"/>
    <property type="evidence" value="ECO:0007669"/>
    <property type="project" value="UniProtKB-UniRule"/>
</dbReference>
<feature type="region of interest" description="Disordered" evidence="5">
    <location>
        <begin position="397"/>
        <end position="432"/>
    </location>
</feature>
<evidence type="ECO:0000256" key="1">
    <source>
        <dbReference type="ARBA" id="ARBA00022741"/>
    </source>
</evidence>
<dbReference type="GeneID" id="28965681"/>
<dbReference type="EC" id="3.6.4.13" evidence="4"/>
<keyword evidence="4" id="KW-0694">RNA-binding</keyword>
<comment type="catalytic activity">
    <reaction evidence="4">
        <text>ATP + H2O = ADP + phosphate + H(+)</text>
        <dbReference type="Rhea" id="RHEA:13065"/>
        <dbReference type="ChEBI" id="CHEBI:15377"/>
        <dbReference type="ChEBI" id="CHEBI:15378"/>
        <dbReference type="ChEBI" id="CHEBI:30616"/>
        <dbReference type="ChEBI" id="CHEBI:43474"/>
        <dbReference type="ChEBI" id="CHEBI:456216"/>
        <dbReference type="EC" id="3.6.4.13"/>
    </reaction>
</comment>
<dbReference type="Pfam" id="PF00270">
    <property type="entry name" value="DEAD"/>
    <property type="match status" value="1"/>
</dbReference>
<evidence type="ECO:0000256" key="4">
    <source>
        <dbReference type="RuleBase" id="RU365068"/>
    </source>
</evidence>
<feature type="compositionally biased region" description="Basic and acidic residues" evidence="5">
    <location>
        <begin position="697"/>
        <end position="707"/>
    </location>
</feature>
<feature type="region of interest" description="Disordered" evidence="5">
    <location>
        <begin position="580"/>
        <end position="611"/>
    </location>
</feature>
<protein>
    <recommendedName>
        <fullName evidence="4">ATP-dependent RNA helicase</fullName>
        <ecNumber evidence="4">3.6.4.13</ecNumber>
    </recommendedName>
</protein>
<name>A0AAJ8MEZ9_9TREE</name>
<dbReference type="KEGG" id="kdj:28965681"/>
<dbReference type="InterPro" id="IPR027417">
    <property type="entry name" value="P-loop_NTPase"/>
</dbReference>
<dbReference type="PANTHER" id="PTHR24031">
    <property type="entry name" value="RNA HELICASE"/>
    <property type="match status" value="1"/>
</dbReference>
<evidence type="ECO:0000256" key="2">
    <source>
        <dbReference type="ARBA" id="ARBA00022801"/>
    </source>
</evidence>
<dbReference type="GO" id="GO:0003724">
    <property type="term" value="F:RNA helicase activity"/>
    <property type="evidence" value="ECO:0007669"/>
    <property type="project" value="UniProtKB-EC"/>
</dbReference>
<proteinExistence type="inferred from homology"/>
<gene>
    <name evidence="7" type="ORF">I303_101881</name>
</gene>